<accession>A0A6C0I034</accession>
<proteinExistence type="predicted"/>
<reference evidence="1" key="1">
    <citation type="journal article" date="2020" name="Nature">
        <title>Giant virus diversity and host interactions through global metagenomics.</title>
        <authorList>
            <person name="Schulz F."/>
            <person name="Roux S."/>
            <person name="Paez-Espino D."/>
            <person name="Jungbluth S."/>
            <person name="Walsh D.A."/>
            <person name="Denef V.J."/>
            <person name="McMahon K.D."/>
            <person name="Konstantinidis K.T."/>
            <person name="Eloe-Fadrosh E.A."/>
            <person name="Kyrpides N.C."/>
            <person name="Woyke T."/>
        </authorList>
    </citation>
    <scope>NUCLEOTIDE SEQUENCE</scope>
    <source>
        <strain evidence="1">GVMAG-M-3300023184-17</strain>
    </source>
</reference>
<dbReference type="EMBL" id="MN740041">
    <property type="protein sequence ID" value="QHT85473.1"/>
    <property type="molecule type" value="Genomic_DNA"/>
</dbReference>
<dbReference type="AlphaFoldDB" id="A0A6C0I034"/>
<organism evidence="1">
    <name type="scientific">viral metagenome</name>
    <dbReference type="NCBI Taxonomy" id="1070528"/>
    <lineage>
        <taxon>unclassified sequences</taxon>
        <taxon>metagenomes</taxon>
        <taxon>organismal metagenomes</taxon>
    </lineage>
</organism>
<evidence type="ECO:0000313" key="1">
    <source>
        <dbReference type="EMBL" id="QHT85473.1"/>
    </source>
</evidence>
<sequence>MAIRVYNNSDYEGEVVVETTERFYLGEAKNFAKEYDCTVMIRSFQGWKFKKGPSRAELGDTKPSALVECRGKDVYII</sequence>
<name>A0A6C0I034_9ZZZZ</name>
<protein>
    <submittedName>
        <fullName evidence="1">Uncharacterized protein</fullName>
    </submittedName>
</protein>